<dbReference type="Gene3D" id="1.10.10.10">
    <property type="entry name" value="Winged helix-like DNA-binding domain superfamily/Winged helix DNA-binding domain"/>
    <property type="match status" value="1"/>
</dbReference>
<dbReference type="InterPro" id="IPR036388">
    <property type="entry name" value="WH-like_DNA-bd_sf"/>
</dbReference>
<gene>
    <name evidence="8" type="ORF">CHH28_04585</name>
</gene>
<dbReference type="SMART" id="SM00448">
    <property type="entry name" value="REC"/>
    <property type="match status" value="1"/>
</dbReference>
<dbReference type="InterPro" id="IPR001867">
    <property type="entry name" value="OmpR/PhoB-type_DNA-bd"/>
</dbReference>
<evidence type="ECO:0000256" key="1">
    <source>
        <dbReference type="ARBA" id="ARBA00023015"/>
    </source>
</evidence>
<evidence type="ECO:0000256" key="2">
    <source>
        <dbReference type="ARBA" id="ARBA00023125"/>
    </source>
</evidence>
<dbReference type="GO" id="GO:0032993">
    <property type="term" value="C:protein-DNA complex"/>
    <property type="evidence" value="ECO:0007669"/>
    <property type="project" value="TreeGrafter"/>
</dbReference>
<feature type="domain" description="Response regulatory" evidence="6">
    <location>
        <begin position="6"/>
        <end position="117"/>
    </location>
</feature>
<dbReference type="GO" id="GO:0006355">
    <property type="term" value="P:regulation of DNA-templated transcription"/>
    <property type="evidence" value="ECO:0007669"/>
    <property type="project" value="InterPro"/>
</dbReference>
<reference evidence="8 9" key="1">
    <citation type="submission" date="2017-07" db="EMBL/GenBank/DDBJ databases">
        <title>Annotated genome sequence of Bacterioplanes sanyensis isolated from Red Sea.</title>
        <authorList>
            <person name="Rehman Z.U."/>
        </authorList>
    </citation>
    <scope>NUCLEOTIDE SEQUENCE [LARGE SCALE GENOMIC DNA]</scope>
    <source>
        <strain evidence="8 9">NV9</strain>
    </source>
</reference>
<dbReference type="SMART" id="SM00862">
    <property type="entry name" value="Trans_reg_C"/>
    <property type="match status" value="1"/>
</dbReference>
<name>A0A222FGX0_9GAMM</name>
<dbReference type="GO" id="GO:0000156">
    <property type="term" value="F:phosphorelay response regulator activity"/>
    <property type="evidence" value="ECO:0007669"/>
    <property type="project" value="TreeGrafter"/>
</dbReference>
<keyword evidence="2 5" id="KW-0238">DNA-binding</keyword>
<sequence>MQERTPILLLEDDMLLQQSLANFLRQQGFAVHCAANLAEARQLLRQHPPRLLISDVSLPDGESIDLLNDVEAELGTILISVHDADQDRIRGLSAGADDYVCKPVNFDELLLRVNGLLRRMPEPEPDGIHFLGFELDVETRVLSKAGEQVNLGEQEMNLLLRLLANQGQLVPRDRLEHCVYGNVCDDAWKRRRAMDVLISRLRRKLTIDGVTDNRIVAYRGQGYMLVRD</sequence>
<dbReference type="PROSITE" id="PS50110">
    <property type="entry name" value="RESPONSE_REGULATORY"/>
    <property type="match status" value="1"/>
</dbReference>
<dbReference type="SUPFAM" id="SSF52172">
    <property type="entry name" value="CheY-like"/>
    <property type="match status" value="1"/>
</dbReference>
<dbReference type="Pfam" id="PF00072">
    <property type="entry name" value="Response_reg"/>
    <property type="match status" value="1"/>
</dbReference>
<organism evidence="8 9">
    <name type="scientific">Bacterioplanes sanyensis</name>
    <dbReference type="NCBI Taxonomy" id="1249553"/>
    <lineage>
        <taxon>Bacteria</taxon>
        <taxon>Pseudomonadati</taxon>
        <taxon>Pseudomonadota</taxon>
        <taxon>Gammaproteobacteria</taxon>
        <taxon>Oceanospirillales</taxon>
        <taxon>Oceanospirillaceae</taxon>
        <taxon>Bacterioplanes</taxon>
    </lineage>
</organism>
<dbReference type="RefSeq" id="WP_094059200.1">
    <property type="nucleotide sequence ID" value="NZ_CP022530.1"/>
</dbReference>
<feature type="modified residue" description="4-aspartylphosphate" evidence="4">
    <location>
        <position position="55"/>
    </location>
</feature>
<keyword evidence="1" id="KW-0805">Transcription regulation</keyword>
<evidence type="ECO:0000259" key="7">
    <source>
        <dbReference type="PROSITE" id="PS51755"/>
    </source>
</evidence>
<evidence type="ECO:0000313" key="9">
    <source>
        <dbReference type="Proteomes" id="UP000202440"/>
    </source>
</evidence>
<dbReference type="PROSITE" id="PS51755">
    <property type="entry name" value="OMPR_PHOB"/>
    <property type="match status" value="1"/>
</dbReference>
<evidence type="ECO:0000256" key="5">
    <source>
        <dbReference type="PROSITE-ProRule" id="PRU01091"/>
    </source>
</evidence>
<dbReference type="Gene3D" id="6.10.250.690">
    <property type="match status" value="1"/>
</dbReference>
<dbReference type="GO" id="GO:0000976">
    <property type="term" value="F:transcription cis-regulatory region binding"/>
    <property type="evidence" value="ECO:0007669"/>
    <property type="project" value="TreeGrafter"/>
</dbReference>
<evidence type="ECO:0000313" key="8">
    <source>
        <dbReference type="EMBL" id="ASP37999.1"/>
    </source>
</evidence>
<dbReference type="Gene3D" id="3.40.50.2300">
    <property type="match status" value="1"/>
</dbReference>
<proteinExistence type="predicted"/>
<dbReference type="OrthoDB" id="6399952at2"/>
<evidence type="ECO:0000256" key="3">
    <source>
        <dbReference type="ARBA" id="ARBA00023163"/>
    </source>
</evidence>
<accession>A0A222FGX0</accession>
<dbReference type="GO" id="GO:0005829">
    <property type="term" value="C:cytosol"/>
    <property type="evidence" value="ECO:0007669"/>
    <property type="project" value="TreeGrafter"/>
</dbReference>
<evidence type="ECO:0000256" key="4">
    <source>
        <dbReference type="PROSITE-ProRule" id="PRU00169"/>
    </source>
</evidence>
<keyword evidence="4" id="KW-0597">Phosphoprotein</keyword>
<dbReference type="CDD" id="cd00383">
    <property type="entry name" value="trans_reg_C"/>
    <property type="match status" value="1"/>
</dbReference>
<dbReference type="Pfam" id="PF00486">
    <property type="entry name" value="Trans_reg_C"/>
    <property type="match status" value="1"/>
</dbReference>
<keyword evidence="9" id="KW-1185">Reference proteome</keyword>
<dbReference type="InterPro" id="IPR001789">
    <property type="entry name" value="Sig_transdc_resp-reg_receiver"/>
</dbReference>
<dbReference type="Proteomes" id="UP000202440">
    <property type="component" value="Chromosome"/>
</dbReference>
<feature type="domain" description="OmpR/PhoB-type" evidence="7">
    <location>
        <begin position="125"/>
        <end position="227"/>
    </location>
</feature>
<dbReference type="SUPFAM" id="SSF46894">
    <property type="entry name" value="C-terminal effector domain of the bipartite response regulators"/>
    <property type="match status" value="1"/>
</dbReference>
<dbReference type="PANTHER" id="PTHR48111:SF67">
    <property type="entry name" value="TRANSCRIPTIONAL REGULATORY PROTEIN TCTD"/>
    <property type="match status" value="1"/>
</dbReference>
<evidence type="ECO:0000259" key="6">
    <source>
        <dbReference type="PROSITE" id="PS50110"/>
    </source>
</evidence>
<dbReference type="InterPro" id="IPR016032">
    <property type="entry name" value="Sig_transdc_resp-reg_C-effctor"/>
</dbReference>
<dbReference type="EMBL" id="CP022530">
    <property type="protein sequence ID" value="ASP37999.1"/>
    <property type="molecule type" value="Genomic_DNA"/>
</dbReference>
<dbReference type="PANTHER" id="PTHR48111">
    <property type="entry name" value="REGULATOR OF RPOS"/>
    <property type="match status" value="1"/>
</dbReference>
<dbReference type="InterPro" id="IPR011006">
    <property type="entry name" value="CheY-like_superfamily"/>
</dbReference>
<protein>
    <submittedName>
        <fullName evidence="8">DNA-binding response regulator</fullName>
    </submittedName>
</protein>
<keyword evidence="3" id="KW-0804">Transcription</keyword>
<dbReference type="InterPro" id="IPR039420">
    <property type="entry name" value="WalR-like"/>
</dbReference>
<dbReference type="AlphaFoldDB" id="A0A222FGX0"/>
<dbReference type="KEGG" id="bsan:CHH28_04585"/>
<feature type="DNA-binding region" description="OmpR/PhoB-type" evidence="5">
    <location>
        <begin position="125"/>
        <end position="227"/>
    </location>
</feature>